<reference evidence="1 2" key="1">
    <citation type="submission" date="2020-08" db="EMBL/GenBank/DDBJ databases">
        <title>Genomic Encyclopedia of Type Strains, Phase IV (KMG-IV): sequencing the most valuable type-strain genomes for metagenomic binning, comparative biology and taxonomic classification.</title>
        <authorList>
            <person name="Goeker M."/>
        </authorList>
    </citation>
    <scope>NUCLEOTIDE SEQUENCE [LARGE SCALE GENOMIC DNA]</scope>
    <source>
        <strain evidence="1 2">DSM 12421</strain>
    </source>
</reference>
<proteinExistence type="predicted"/>
<dbReference type="EMBL" id="JACHFY010000001">
    <property type="protein sequence ID" value="MBB5252631.1"/>
    <property type="molecule type" value="Genomic_DNA"/>
</dbReference>
<protein>
    <submittedName>
        <fullName evidence="1">Uncharacterized protein</fullName>
    </submittedName>
</protein>
<accession>A0A7J9RP86</accession>
<comment type="caution">
    <text evidence="1">The sequence shown here is derived from an EMBL/GenBank/DDBJ whole genome shotgun (WGS) entry which is preliminary data.</text>
</comment>
<evidence type="ECO:0000313" key="1">
    <source>
        <dbReference type="EMBL" id="MBB5252631.1"/>
    </source>
</evidence>
<name>A0A7J9RP86_SULOH</name>
<sequence length="54" mass="6106">MDTLSRIFIEGAVKHLKNIPLQGKISKIIANRLGIDPSILELNWVKIGIKLKRI</sequence>
<dbReference type="Proteomes" id="UP000582213">
    <property type="component" value="Unassembled WGS sequence"/>
</dbReference>
<dbReference type="AlphaFoldDB" id="A0A7J9RP86"/>
<dbReference type="RefSeq" id="WP_156014482.1">
    <property type="nucleotide sequence ID" value="NZ_CP045484.1"/>
</dbReference>
<dbReference type="OrthoDB" id="42530at2157"/>
<organism evidence="1 2">
    <name type="scientific">Sulfurisphaera ohwakuensis</name>
    <dbReference type="NCBI Taxonomy" id="69656"/>
    <lineage>
        <taxon>Archaea</taxon>
        <taxon>Thermoproteota</taxon>
        <taxon>Thermoprotei</taxon>
        <taxon>Sulfolobales</taxon>
        <taxon>Sulfolobaceae</taxon>
        <taxon>Sulfurisphaera</taxon>
    </lineage>
</organism>
<evidence type="ECO:0000313" key="2">
    <source>
        <dbReference type="Proteomes" id="UP000582213"/>
    </source>
</evidence>
<gene>
    <name evidence="1" type="ORF">HNQ62_000349</name>
</gene>
<dbReference type="GeneID" id="42800958"/>